<evidence type="ECO:0000313" key="2">
    <source>
        <dbReference type="Proteomes" id="UP000612585"/>
    </source>
</evidence>
<evidence type="ECO:0000313" key="1">
    <source>
        <dbReference type="EMBL" id="GIJ62295.1"/>
    </source>
</evidence>
<dbReference type="EMBL" id="BOPG01000077">
    <property type="protein sequence ID" value="GIJ62295.1"/>
    <property type="molecule type" value="Genomic_DNA"/>
</dbReference>
<protein>
    <submittedName>
        <fullName evidence="1">Uncharacterized protein</fullName>
    </submittedName>
</protein>
<gene>
    <name evidence="1" type="ORF">Vau01_098110</name>
</gene>
<name>A0A8J3ZI28_9ACTN</name>
<dbReference type="AlphaFoldDB" id="A0A8J3ZI28"/>
<comment type="caution">
    <text evidence="1">The sequence shown here is derived from an EMBL/GenBank/DDBJ whole genome shotgun (WGS) entry which is preliminary data.</text>
</comment>
<keyword evidence="2" id="KW-1185">Reference proteome</keyword>
<reference evidence="1" key="1">
    <citation type="submission" date="2021-01" db="EMBL/GenBank/DDBJ databases">
        <title>Whole genome shotgun sequence of Virgisporangium aurantiacum NBRC 16421.</title>
        <authorList>
            <person name="Komaki H."/>
            <person name="Tamura T."/>
        </authorList>
    </citation>
    <scope>NUCLEOTIDE SEQUENCE</scope>
    <source>
        <strain evidence="1">NBRC 16421</strain>
    </source>
</reference>
<proteinExistence type="predicted"/>
<organism evidence="1 2">
    <name type="scientific">Virgisporangium aurantiacum</name>
    <dbReference type="NCBI Taxonomy" id="175570"/>
    <lineage>
        <taxon>Bacteria</taxon>
        <taxon>Bacillati</taxon>
        <taxon>Actinomycetota</taxon>
        <taxon>Actinomycetes</taxon>
        <taxon>Micromonosporales</taxon>
        <taxon>Micromonosporaceae</taxon>
        <taxon>Virgisporangium</taxon>
    </lineage>
</organism>
<sequence length="223" mass="23300">MPTAAILVFVAVLGVVAGSAGHNSRFHAGIASGPGATAYDIRVPLRYAPTWLPPGIVERERGVASARSLSGGPVNSFTYWRAWQSPTARPWDGSLSVSMSVSVDSRDRGDCPHGENVAINDVPGKYNFALGQAGPASCLTWHPDPHTALQINGNGLGLSRDDMLRIARSVRADSTPLVVPFRVVDVGGFAQAPASTRCGNDPAARGAVSTAPRSAFTRLASTL</sequence>
<dbReference type="Proteomes" id="UP000612585">
    <property type="component" value="Unassembled WGS sequence"/>
</dbReference>
<accession>A0A8J3ZI28</accession>